<sequence length="1022" mass="114140">MKNRGIISVFLLAAILWFCTVTSSATETVKVESVSIENANTPLGIDTPTPRFSWVIASNERNQKQTFYQIRIASSPEKLRDADVWDSGKIADAQSQFVPYDGAPLRSRTRYFWTVRVWDAHSRPSAWSKPSWWEMGLLTATDWKAQWIGRGGVVPVPPDIIKSQLPATPTQLKSGERQGQSFTTDHSIVSVSAEVPTFNTKNSSFTLLLRKNGPDGELVVQRRIQNHPDNEWATLKLDQPLPPGKYYLEQSEVVGDAGWYTYHDSTYAFGEAYANAMEVSGDRKTKWEISGSRERDGLTSQLRRDFDASKEIKQARLYVTALGLYRAKINGRTVSADYFAPGWTDYRKRIQYQTYDVTKLIHAGRNAIAVDLGPGWYAGNVGSLGPNQYGQLPYLLAQLELRYTDGSSEQIATDGSWKSALGPIVSSDLIMGEQYDARLTTPGWNLPNYDDKDWKQVLVGPNVEAALVAQVDPPIRVDHEIKPVKVTQIKPGTYIYDMGQNMVGVVRLRARGKAGQVITLRHGEVLNTDGSLYTENLRTAKATDQYIMNGQGTEKFEPTFTFHGFRYVEVSGATSQPEVVGRVLRTAMPLTLSFDTNVPMLNQLQQNILWSQRGNFLSVPMDTPARDERLGWTGDLAAFAGTAAYNMHTLSFLEKWLTDLRDTQSPIGAFADIAPTLQGIRNADAGWGDAGVSVPWTLYERYGDLRILEQNFNAMDSWLSYLEKTSTDYLRPNSGYGDWLNVNDETPKDLIATAFFAESAHTLEKAARVLNKDSRRYADLYANIRNAFNRAFVLSDGRLKTDTQTAYALALTMDLLPAASRKSAADRLVQLIKDKNWHLSTGFLGTPRLLPALSEAGHADVAYRLLLQNSYPSWGYQISKGATTMWERWDGIRPDGSFQDKAMNSFNHYAYGSIGEWMYQNIAGIRPLAPGFQRFVVRPVPGGEVHSANARYRSGYGTIAVRWNEGSDQGELFVSIPVNTSAEIWVQNRGGSVQSDGANFVRTEPGYSVYEAGSGNYRFTIH</sequence>
<evidence type="ECO:0000256" key="4">
    <source>
        <dbReference type="SAM" id="SignalP"/>
    </source>
</evidence>
<keyword evidence="3" id="KW-0378">Hydrolase</keyword>
<dbReference type="InterPro" id="IPR008928">
    <property type="entry name" value="6-hairpin_glycosidase_sf"/>
</dbReference>
<evidence type="ECO:0000259" key="6">
    <source>
        <dbReference type="Pfam" id="PF08531"/>
    </source>
</evidence>
<reference evidence="9 10" key="1">
    <citation type="submission" date="2015-09" db="EMBL/GenBank/DDBJ databases">
        <authorList>
            <person name="Jackson K.R."/>
            <person name="Lunt B.L."/>
            <person name="Fisher J.N.B."/>
            <person name="Gardner A.V."/>
            <person name="Bailey M.E."/>
            <person name="Deus L.M."/>
            <person name="Earl A.S."/>
            <person name="Gibby P.D."/>
            <person name="Hartmann K.A."/>
            <person name="Liu J.E."/>
            <person name="Manci A.M."/>
            <person name="Nielsen D.A."/>
            <person name="Solomon M.B."/>
            <person name="Breakwell D.P."/>
            <person name="Burnett S.H."/>
            <person name="Grose J.H."/>
        </authorList>
    </citation>
    <scope>NUCLEOTIDE SEQUENCE [LARGE SCALE GENOMIC DNA]</scope>
    <source>
        <strain evidence="9 10">S613</strain>
    </source>
</reference>
<dbReference type="Gene3D" id="1.50.10.10">
    <property type="match status" value="1"/>
</dbReference>
<dbReference type="InterPro" id="IPR008902">
    <property type="entry name" value="Rhamnosid_concanavalin"/>
</dbReference>
<dbReference type="EC" id="3.2.1.40" evidence="2"/>
<dbReference type="InterPro" id="IPR013737">
    <property type="entry name" value="Bac_rhamnosid_N"/>
</dbReference>
<dbReference type="EMBL" id="LJXB01000092">
    <property type="protein sequence ID" value="KPU52875.1"/>
    <property type="molecule type" value="Genomic_DNA"/>
</dbReference>
<feature type="chain" id="PRO_5006153345" description="alpha-L-rhamnosidase" evidence="4">
    <location>
        <begin position="26"/>
        <end position="1022"/>
    </location>
</feature>
<proteinExistence type="predicted"/>
<feature type="domain" description="Alpha-L-rhamnosidase C-terminal" evidence="8">
    <location>
        <begin position="924"/>
        <end position="991"/>
    </location>
</feature>
<keyword evidence="4" id="KW-0732">Signal</keyword>
<dbReference type="InterPro" id="IPR016007">
    <property type="entry name" value="Alpha_rhamnosid"/>
</dbReference>
<feature type="domain" description="Alpha-L-rhamnosidase six-hairpin glycosidase" evidence="7">
    <location>
        <begin position="592"/>
        <end position="922"/>
    </location>
</feature>
<evidence type="ECO:0000313" key="9">
    <source>
        <dbReference type="EMBL" id="KPU52875.1"/>
    </source>
</evidence>
<comment type="caution">
    <text evidence="9">The sequence shown here is derived from an EMBL/GenBank/DDBJ whole genome shotgun (WGS) entry which is preliminary data.</text>
</comment>
<dbReference type="InterPro" id="IPR013783">
    <property type="entry name" value="Ig-like_fold"/>
</dbReference>
<protein>
    <recommendedName>
        <fullName evidence="2">alpha-L-rhamnosidase</fullName>
        <ecNumber evidence="2">3.2.1.40</ecNumber>
    </recommendedName>
</protein>
<evidence type="ECO:0000259" key="7">
    <source>
        <dbReference type="Pfam" id="PF17389"/>
    </source>
</evidence>
<evidence type="ECO:0000256" key="2">
    <source>
        <dbReference type="ARBA" id="ARBA00012652"/>
    </source>
</evidence>
<comment type="catalytic activity">
    <reaction evidence="1">
        <text>Hydrolysis of terminal non-reducing alpha-L-rhamnose residues in alpha-L-rhamnosides.</text>
        <dbReference type="EC" id="3.2.1.40"/>
    </reaction>
</comment>
<name>A0A0P8WIB7_PSEFL</name>
<dbReference type="Gene3D" id="2.60.120.260">
    <property type="entry name" value="Galactose-binding domain-like"/>
    <property type="match status" value="2"/>
</dbReference>
<organism evidence="9 10">
    <name type="scientific">Pseudomonas fluorescens</name>
    <dbReference type="NCBI Taxonomy" id="294"/>
    <lineage>
        <taxon>Bacteria</taxon>
        <taxon>Pseudomonadati</taxon>
        <taxon>Pseudomonadota</taxon>
        <taxon>Gammaproteobacteria</taxon>
        <taxon>Pseudomonadales</taxon>
        <taxon>Pseudomonadaceae</taxon>
        <taxon>Pseudomonas</taxon>
    </lineage>
</organism>
<evidence type="ECO:0000313" key="10">
    <source>
        <dbReference type="Proteomes" id="UP000050349"/>
    </source>
</evidence>
<dbReference type="Pfam" id="PF08531">
    <property type="entry name" value="Bac_rhamnosid_N"/>
    <property type="match status" value="1"/>
</dbReference>
<dbReference type="PANTHER" id="PTHR33307:SF6">
    <property type="entry name" value="ALPHA-RHAMNOSIDASE (EUROFUNG)-RELATED"/>
    <property type="match status" value="1"/>
</dbReference>
<dbReference type="InterPro" id="IPR012341">
    <property type="entry name" value="6hp_glycosidase-like_sf"/>
</dbReference>
<dbReference type="Gene3D" id="2.60.40.10">
    <property type="entry name" value="Immunoglobulins"/>
    <property type="match status" value="1"/>
</dbReference>
<dbReference type="PATRIC" id="fig|294.162.peg.5684"/>
<dbReference type="InterPro" id="IPR035398">
    <property type="entry name" value="Bac_rhamnosid_C"/>
</dbReference>
<feature type="domain" description="Alpha-L-rhamnosidase concanavalin-like" evidence="5">
    <location>
        <begin position="488"/>
        <end position="576"/>
    </location>
</feature>
<dbReference type="Proteomes" id="UP000050349">
    <property type="component" value="Unassembled WGS sequence"/>
</dbReference>
<dbReference type="InterPro" id="IPR035396">
    <property type="entry name" value="Bac_rhamnosid6H"/>
</dbReference>
<dbReference type="SUPFAM" id="SSF48208">
    <property type="entry name" value="Six-hairpin glycosidases"/>
    <property type="match status" value="1"/>
</dbReference>
<dbReference type="PIRSF" id="PIRSF010631">
    <property type="entry name" value="A-rhamnsds"/>
    <property type="match status" value="1"/>
</dbReference>
<dbReference type="Pfam" id="PF25788">
    <property type="entry name" value="Ig_Rha78A_N"/>
    <property type="match status" value="1"/>
</dbReference>
<feature type="domain" description="Bacterial alpha-L-rhamnosidase N-terminal" evidence="6">
    <location>
        <begin position="310"/>
        <end position="477"/>
    </location>
</feature>
<evidence type="ECO:0000256" key="1">
    <source>
        <dbReference type="ARBA" id="ARBA00001445"/>
    </source>
</evidence>
<feature type="signal peptide" evidence="4">
    <location>
        <begin position="1"/>
        <end position="25"/>
    </location>
</feature>
<dbReference type="Pfam" id="PF17390">
    <property type="entry name" value="Bac_rhamnosid_C"/>
    <property type="match status" value="1"/>
</dbReference>
<evidence type="ECO:0000259" key="5">
    <source>
        <dbReference type="Pfam" id="PF05592"/>
    </source>
</evidence>
<evidence type="ECO:0000256" key="3">
    <source>
        <dbReference type="ARBA" id="ARBA00022801"/>
    </source>
</evidence>
<accession>A0A0P8WIB7</accession>
<dbReference type="AlphaFoldDB" id="A0A0P8WIB7"/>
<dbReference type="Pfam" id="PF17389">
    <property type="entry name" value="Bac_rhamnosid6H"/>
    <property type="match status" value="1"/>
</dbReference>
<dbReference type="PANTHER" id="PTHR33307">
    <property type="entry name" value="ALPHA-RHAMNOSIDASE (EUROFUNG)"/>
    <property type="match status" value="1"/>
</dbReference>
<dbReference type="Gene3D" id="2.60.420.10">
    <property type="entry name" value="Maltose phosphorylase, domain 3"/>
    <property type="match status" value="1"/>
</dbReference>
<dbReference type="GO" id="GO:0030596">
    <property type="term" value="F:alpha-L-rhamnosidase activity"/>
    <property type="evidence" value="ECO:0007669"/>
    <property type="project" value="UniProtKB-EC"/>
</dbReference>
<dbReference type="RefSeq" id="WP_081015240.1">
    <property type="nucleotide sequence ID" value="NZ_LJXB01000092.1"/>
</dbReference>
<gene>
    <name evidence="9" type="ORF">AN403_731</name>
</gene>
<evidence type="ECO:0000259" key="8">
    <source>
        <dbReference type="Pfam" id="PF17390"/>
    </source>
</evidence>
<dbReference type="Pfam" id="PF05592">
    <property type="entry name" value="Bac_rhamnosid"/>
    <property type="match status" value="1"/>
</dbReference>
<dbReference type="GO" id="GO:0005975">
    <property type="term" value="P:carbohydrate metabolic process"/>
    <property type="evidence" value="ECO:0007669"/>
    <property type="project" value="InterPro"/>
</dbReference>